<keyword evidence="6" id="KW-1185">Reference proteome</keyword>
<feature type="domain" description="HTH araC/xylS-type" evidence="4">
    <location>
        <begin position="260"/>
        <end position="357"/>
    </location>
</feature>
<name>A0A7W2EVH3_9BURK</name>
<keyword evidence="1" id="KW-0805">Transcription regulation</keyword>
<gene>
    <name evidence="5" type="ORF">H3H37_19985</name>
</gene>
<dbReference type="SUPFAM" id="SSF46689">
    <property type="entry name" value="Homeodomain-like"/>
    <property type="match status" value="1"/>
</dbReference>
<dbReference type="InterPro" id="IPR018062">
    <property type="entry name" value="HTH_AraC-typ_CS"/>
</dbReference>
<dbReference type="PRINTS" id="PR00032">
    <property type="entry name" value="HTHARAC"/>
</dbReference>
<organism evidence="5 6">
    <name type="scientific">Rugamonas brunnea</name>
    <dbReference type="NCBI Taxonomy" id="2758569"/>
    <lineage>
        <taxon>Bacteria</taxon>
        <taxon>Pseudomonadati</taxon>
        <taxon>Pseudomonadota</taxon>
        <taxon>Betaproteobacteria</taxon>
        <taxon>Burkholderiales</taxon>
        <taxon>Oxalobacteraceae</taxon>
        <taxon>Telluria group</taxon>
        <taxon>Rugamonas</taxon>
    </lineage>
</organism>
<dbReference type="InterPro" id="IPR020449">
    <property type="entry name" value="Tscrpt_reg_AraC-type_HTH"/>
</dbReference>
<evidence type="ECO:0000313" key="6">
    <source>
        <dbReference type="Proteomes" id="UP000534388"/>
    </source>
</evidence>
<dbReference type="PANTHER" id="PTHR47894">
    <property type="entry name" value="HTH-TYPE TRANSCRIPTIONAL REGULATOR GADX"/>
    <property type="match status" value="1"/>
</dbReference>
<evidence type="ECO:0000256" key="3">
    <source>
        <dbReference type="ARBA" id="ARBA00023163"/>
    </source>
</evidence>
<dbReference type="PROSITE" id="PS00041">
    <property type="entry name" value="HTH_ARAC_FAMILY_1"/>
    <property type="match status" value="1"/>
</dbReference>
<keyword evidence="2" id="KW-0238">DNA-binding</keyword>
<proteinExistence type="predicted"/>
<accession>A0A7W2EVH3</accession>
<evidence type="ECO:0000313" key="5">
    <source>
        <dbReference type="EMBL" id="MBA5639346.1"/>
    </source>
</evidence>
<dbReference type="Gene3D" id="1.10.10.60">
    <property type="entry name" value="Homeodomain-like"/>
    <property type="match status" value="1"/>
</dbReference>
<dbReference type="Pfam" id="PF12625">
    <property type="entry name" value="Arabinose_bd"/>
    <property type="match status" value="1"/>
</dbReference>
<dbReference type="InterPro" id="IPR009057">
    <property type="entry name" value="Homeodomain-like_sf"/>
</dbReference>
<sequence>MNLPAAPTATIARTATTAPAAPAALRVRQAPSIHPVYVRLLCNTLRKRGLAVEALLAGAGLAPDALSEAAGPILFSQLLALLRLAVRQCPDPLLSIEWGRRIRANVHGNVGNAIFSCNTVRQALRTAEMLASLRCSGIRVTLREAGGFVRMELVPVVPLYELDEFVSTVVAFTAIEVLRGLVSGGIGRVCIEYPFSAPAWEAERAAHCPCDAQFDAPMLAARIPADLLERELPTADAHAHALAMRQCQLDMRAGSAHLSERVAAWLAGHAGAYPTLDQVAAHFCLSPRTLRRMLQQEGQQYQKILDQVRMDATRLLLTQSALSIDEIAAHAGYSDTSNFIRAFRRHHQQTPRQFRDAGGAALHSE</sequence>
<evidence type="ECO:0000256" key="2">
    <source>
        <dbReference type="ARBA" id="ARBA00023125"/>
    </source>
</evidence>
<dbReference type="GO" id="GO:0005829">
    <property type="term" value="C:cytosol"/>
    <property type="evidence" value="ECO:0007669"/>
    <property type="project" value="TreeGrafter"/>
</dbReference>
<dbReference type="GO" id="GO:0003700">
    <property type="term" value="F:DNA-binding transcription factor activity"/>
    <property type="evidence" value="ECO:0007669"/>
    <property type="project" value="InterPro"/>
</dbReference>
<dbReference type="EMBL" id="JACEZT010000015">
    <property type="protein sequence ID" value="MBA5639346.1"/>
    <property type="molecule type" value="Genomic_DNA"/>
</dbReference>
<dbReference type="AlphaFoldDB" id="A0A7W2EVH3"/>
<reference evidence="5 6" key="1">
    <citation type="submission" date="2020-07" db="EMBL/GenBank/DDBJ databases">
        <title>Novel species isolated from subtropical streams in China.</title>
        <authorList>
            <person name="Lu H."/>
        </authorList>
    </citation>
    <scope>NUCLEOTIDE SEQUENCE [LARGE SCALE GENOMIC DNA]</scope>
    <source>
        <strain evidence="5 6">LX20W</strain>
    </source>
</reference>
<evidence type="ECO:0000256" key="1">
    <source>
        <dbReference type="ARBA" id="ARBA00023015"/>
    </source>
</evidence>
<dbReference type="Pfam" id="PF12833">
    <property type="entry name" value="HTH_18"/>
    <property type="match status" value="1"/>
</dbReference>
<dbReference type="SMART" id="SM00342">
    <property type="entry name" value="HTH_ARAC"/>
    <property type="match status" value="1"/>
</dbReference>
<dbReference type="PROSITE" id="PS01124">
    <property type="entry name" value="HTH_ARAC_FAMILY_2"/>
    <property type="match status" value="1"/>
</dbReference>
<dbReference type="RefSeq" id="WP_182165794.1">
    <property type="nucleotide sequence ID" value="NZ_JACEZT010000015.1"/>
</dbReference>
<dbReference type="InterPro" id="IPR018060">
    <property type="entry name" value="HTH_AraC"/>
</dbReference>
<keyword evidence="3" id="KW-0804">Transcription</keyword>
<dbReference type="InterPro" id="IPR032687">
    <property type="entry name" value="AraC-type_N"/>
</dbReference>
<comment type="caution">
    <text evidence="5">The sequence shown here is derived from an EMBL/GenBank/DDBJ whole genome shotgun (WGS) entry which is preliminary data.</text>
</comment>
<dbReference type="GO" id="GO:0000976">
    <property type="term" value="F:transcription cis-regulatory region binding"/>
    <property type="evidence" value="ECO:0007669"/>
    <property type="project" value="TreeGrafter"/>
</dbReference>
<dbReference type="PANTHER" id="PTHR47894:SF1">
    <property type="entry name" value="HTH-TYPE TRANSCRIPTIONAL REGULATOR VQSM"/>
    <property type="match status" value="1"/>
</dbReference>
<protein>
    <submittedName>
        <fullName evidence="5">AraC family transcriptional regulator ligand-binding domain-containing protein</fullName>
    </submittedName>
</protein>
<dbReference type="Proteomes" id="UP000534388">
    <property type="component" value="Unassembled WGS sequence"/>
</dbReference>
<evidence type="ECO:0000259" key="4">
    <source>
        <dbReference type="PROSITE" id="PS01124"/>
    </source>
</evidence>